<evidence type="ECO:0000256" key="1">
    <source>
        <dbReference type="SAM" id="SignalP"/>
    </source>
</evidence>
<reference evidence="2" key="1">
    <citation type="submission" date="2018-01" db="EMBL/GenBank/DDBJ databases">
        <title>An insight into the sialome of Amazonian anophelines.</title>
        <authorList>
            <person name="Ribeiro J.M."/>
            <person name="Scarpassa V."/>
            <person name="Calvo E."/>
        </authorList>
    </citation>
    <scope>NUCLEOTIDE SEQUENCE</scope>
    <source>
        <tissue evidence="2">Salivary glands</tissue>
    </source>
</reference>
<feature type="signal peptide" evidence="1">
    <location>
        <begin position="1"/>
        <end position="16"/>
    </location>
</feature>
<dbReference type="AlphaFoldDB" id="A0A2M4CFI5"/>
<evidence type="ECO:0000313" key="2">
    <source>
        <dbReference type="EMBL" id="MBW64107.1"/>
    </source>
</evidence>
<name>A0A2M4CFI5_9DIPT</name>
<dbReference type="EMBL" id="GGFJ01014966">
    <property type="protein sequence ID" value="MBW64107.1"/>
    <property type="molecule type" value="Transcribed_RNA"/>
</dbReference>
<organism evidence="2">
    <name type="scientific">Anopheles marajoara</name>
    <dbReference type="NCBI Taxonomy" id="58244"/>
    <lineage>
        <taxon>Eukaryota</taxon>
        <taxon>Metazoa</taxon>
        <taxon>Ecdysozoa</taxon>
        <taxon>Arthropoda</taxon>
        <taxon>Hexapoda</taxon>
        <taxon>Insecta</taxon>
        <taxon>Pterygota</taxon>
        <taxon>Neoptera</taxon>
        <taxon>Endopterygota</taxon>
        <taxon>Diptera</taxon>
        <taxon>Nematocera</taxon>
        <taxon>Culicoidea</taxon>
        <taxon>Culicidae</taxon>
        <taxon>Anophelinae</taxon>
        <taxon>Anopheles</taxon>
    </lineage>
</organism>
<proteinExistence type="predicted"/>
<protein>
    <submittedName>
        <fullName evidence="2">Putative secreted protein</fullName>
    </submittedName>
</protein>
<keyword evidence="1" id="KW-0732">Signal</keyword>
<sequence>MNVGAVVNCIVPLAFSIRSTWGGCGCCNCCGRELCITRLGVASCGVGGRSISCTPCGVFCCTNTGI</sequence>
<accession>A0A2M4CFI5</accession>
<feature type="chain" id="PRO_5014837597" evidence="1">
    <location>
        <begin position="17"/>
        <end position="66"/>
    </location>
</feature>